<name>Q0VPU5_ALCBS</name>
<gene>
    <name evidence="4" type="primary">tnpB</name>
    <name evidence="4" type="ordered locus">ABO_1355</name>
</gene>
<evidence type="ECO:0000313" key="4">
    <source>
        <dbReference type="EMBL" id="CAL16803.1"/>
    </source>
</evidence>
<dbReference type="SUPFAM" id="SSF56349">
    <property type="entry name" value="DNA breaking-rejoining enzymes"/>
    <property type="match status" value="1"/>
</dbReference>
<dbReference type="InterPro" id="IPR013762">
    <property type="entry name" value="Integrase-like_cat_sf"/>
</dbReference>
<dbReference type="AlphaFoldDB" id="Q0VPU5"/>
<dbReference type="InterPro" id="IPR002104">
    <property type="entry name" value="Integrase_catalytic"/>
</dbReference>
<dbReference type="OrthoDB" id="7476432at2"/>
<accession>Q0VPU5</accession>
<dbReference type="InterPro" id="IPR011010">
    <property type="entry name" value="DNA_brk_join_enz"/>
</dbReference>
<dbReference type="GO" id="GO:0003677">
    <property type="term" value="F:DNA binding"/>
    <property type="evidence" value="ECO:0007669"/>
    <property type="project" value="InterPro"/>
</dbReference>
<dbReference type="STRING" id="393595.ABO_1355"/>
<dbReference type="EMBL" id="AM286690">
    <property type="protein sequence ID" value="CAL16803.1"/>
    <property type="molecule type" value="Genomic_DNA"/>
</dbReference>
<evidence type="ECO:0000256" key="1">
    <source>
        <dbReference type="ARBA" id="ARBA00023172"/>
    </source>
</evidence>
<dbReference type="RefSeq" id="WP_011588637.1">
    <property type="nucleotide sequence ID" value="NC_008260.1"/>
</dbReference>
<sequence length="704" mass="80114">MDLELISNNKEGADLYLTQMEARLNAISPALVQENIWSKTLLEEIPCFVNEYIAARSPISFVGIPETPSLELKLYWANLLSDPRMNSQSIVQRRRLPMSWLMECCENTLQKFEVTCIADIPHPEFPLKGSIGPSKKGHNKDLIASFILFDKKQNPNRSKVKINYTKSGELQEKEYTSPNITVVGDFHKKIIIQREQFQSLRKRNVLLLDDLYSEYHVRYKDLQKQKSSYVNLFQFPEWLRDAVREHILDKISHDELGPKTLPGYVGRFKHFSNFMHETFERPSPSSITDVLIGDMFVDWGNAKGLYGRNWYTDTLAMLATAARKWPDIWPGLTVSARSSKKIKNVHYKEGLGRLGYAQEGGGRAYSQRIVDELYSAVKHAPSPTPCVFTLIMGAGMRSEDGHAILFDCLDEDPNDADFMLLTFWQSKVSKWNVKPLHKNNKDHAQIINAIEEQRSAVIKRHGKKTKYLFPVFNGTHESFTSPTYTMGEIKKQCVSAGVLSDDGSPLSFSWHPLRHTKGTSMAKDGHDILSIMMELGHASPDMATVYINNRLELKKKALLQNGGGRFYTIEGEVDESVANLLVRKGQIRATRVCGGACTMPAQIGDWCEHANACYTCKHYRADAKDVDFFKNEKGAVINLIEEQQEELVALQENQQSRMSEITGRRLAKNKEIYKRLNDIVSSIEADGQYQGREQQARKTSLEDK</sequence>
<dbReference type="Gene3D" id="1.10.443.10">
    <property type="entry name" value="Intergrase catalytic core"/>
    <property type="match status" value="1"/>
</dbReference>
<keyword evidence="1" id="KW-0233">DNA recombination</keyword>
<keyword evidence="5" id="KW-1185">Reference proteome</keyword>
<dbReference type="Pfam" id="PF00589">
    <property type="entry name" value="Phage_integrase"/>
    <property type="match status" value="1"/>
</dbReference>
<feature type="coiled-coil region" evidence="2">
    <location>
        <begin position="633"/>
        <end position="660"/>
    </location>
</feature>
<evidence type="ECO:0000256" key="2">
    <source>
        <dbReference type="SAM" id="Coils"/>
    </source>
</evidence>
<evidence type="ECO:0000313" key="5">
    <source>
        <dbReference type="Proteomes" id="UP000008871"/>
    </source>
</evidence>
<dbReference type="GO" id="GO:0015074">
    <property type="term" value="P:DNA integration"/>
    <property type="evidence" value="ECO:0007669"/>
    <property type="project" value="InterPro"/>
</dbReference>
<dbReference type="GO" id="GO:0006310">
    <property type="term" value="P:DNA recombination"/>
    <property type="evidence" value="ECO:0007669"/>
    <property type="project" value="UniProtKB-KW"/>
</dbReference>
<dbReference type="eggNOG" id="COG0582">
    <property type="taxonomic scope" value="Bacteria"/>
</dbReference>
<dbReference type="KEGG" id="abo:ABO_1355"/>
<feature type="domain" description="Tyr recombinase" evidence="3">
    <location>
        <begin position="360"/>
        <end position="559"/>
    </location>
</feature>
<evidence type="ECO:0000259" key="3">
    <source>
        <dbReference type="PROSITE" id="PS51898"/>
    </source>
</evidence>
<organism evidence="4 5">
    <name type="scientific">Alcanivorax borkumensis (strain ATCC 700651 / DSM 11573 / NCIMB 13689 / SK2)</name>
    <dbReference type="NCBI Taxonomy" id="393595"/>
    <lineage>
        <taxon>Bacteria</taxon>
        <taxon>Pseudomonadati</taxon>
        <taxon>Pseudomonadota</taxon>
        <taxon>Gammaproteobacteria</taxon>
        <taxon>Oceanospirillales</taxon>
        <taxon>Alcanivoracaceae</taxon>
        <taxon>Alcanivorax</taxon>
    </lineage>
</organism>
<keyword evidence="2" id="KW-0175">Coiled coil</keyword>
<reference evidence="4 5" key="1">
    <citation type="journal article" date="2006" name="Nat. Biotechnol.">
        <title>Genome sequence of the ubiquitous hydrocarbon-degrading marine bacterium Alcanivorax borkumensis.</title>
        <authorList>
            <person name="Schneiker S."/>
            <person name="Martins dos Santos V.A.P."/>
            <person name="Bartels D."/>
            <person name="Bekel T."/>
            <person name="Brecht M."/>
            <person name="Buhrmester J."/>
            <person name="Chernikova T.N."/>
            <person name="Denaro R."/>
            <person name="Ferrer M."/>
            <person name="Gertler C."/>
            <person name="Goesmann A."/>
            <person name="Golyshina O.V."/>
            <person name="Kaminski F."/>
            <person name="Khachane A.N."/>
            <person name="Lang S."/>
            <person name="Linke B."/>
            <person name="McHardy A.C."/>
            <person name="Meyer F."/>
            <person name="Nechitaylo T."/>
            <person name="Puehler A."/>
            <person name="Regenhardt D."/>
            <person name="Rupp O."/>
            <person name="Sabirova J.S."/>
            <person name="Selbitschka W."/>
            <person name="Yakimov M.M."/>
            <person name="Timmis K.N."/>
            <person name="Vorhoelter F.-J."/>
            <person name="Weidner S."/>
            <person name="Kaiser O."/>
            <person name="Golyshin P.N."/>
        </authorList>
    </citation>
    <scope>NUCLEOTIDE SEQUENCE [LARGE SCALE GENOMIC DNA]</scope>
    <source>
        <strain evidence="5">ATCC 700651 / DSM 11573 / NCIMB 13689 / SK2</strain>
    </source>
</reference>
<proteinExistence type="predicted"/>
<protein>
    <submittedName>
        <fullName evidence="4">Transposon protein B, putative</fullName>
    </submittedName>
</protein>
<dbReference type="PROSITE" id="PS51898">
    <property type="entry name" value="TYR_RECOMBINASE"/>
    <property type="match status" value="1"/>
</dbReference>
<dbReference type="Proteomes" id="UP000008871">
    <property type="component" value="Chromosome"/>
</dbReference>
<dbReference type="HOGENOM" id="CLU_389185_0_0_6"/>